<dbReference type="InterPro" id="IPR032466">
    <property type="entry name" value="Metal_Hydrolase"/>
</dbReference>
<evidence type="ECO:0000256" key="3">
    <source>
        <dbReference type="ARBA" id="ARBA00012784"/>
    </source>
</evidence>
<dbReference type="GO" id="GO:0005829">
    <property type="term" value="C:cytosol"/>
    <property type="evidence" value="ECO:0007669"/>
    <property type="project" value="TreeGrafter"/>
</dbReference>
<sequence length="328" mass="37390">MVDLQFAGMENMSDLHQHLGSSSTANFLWELAHQQGIKLPEKDYWKFMQLIRMDTSVSFEEYVTRFFEIPERIQSSPYAVERSVHHAISNTYRKANAKLIEIRFNPMLRNRGGEHDLDKIILASVIGMKKAVLEYPVSAGIILMMDRRFSKTKNEVIVDKAIKFHRDGVVGIDLGGPNSEKFNYLQIADAVAKAKEAGLGVTVHTGESTPAEDVWSAVEILKPDRIGHGVRASDDVKLMKYLAKKNIVLEVCPTSNLRVKFVKDLKDMKRILHKFMEYDVKFTINSDNPQLLQTNVSNEMDLLYKNGILDKKQIEQCLKNSLEASFIR</sequence>
<dbReference type="AlphaFoldDB" id="A0A2H0BX08"/>
<feature type="domain" description="Adenosine deaminase" evidence="7">
    <location>
        <begin position="14"/>
        <end position="327"/>
    </location>
</feature>
<dbReference type="InterPro" id="IPR001365">
    <property type="entry name" value="A_deaminase_dom"/>
</dbReference>
<evidence type="ECO:0000259" key="7">
    <source>
        <dbReference type="Pfam" id="PF00962"/>
    </source>
</evidence>
<keyword evidence="4" id="KW-0479">Metal-binding</keyword>
<name>A0A2H0BX08_9BACT</name>
<dbReference type="Gene3D" id="3.20.20.140">
    <property type="entry name" value="Metal-dependent hydrolases"/>
    <property type="match status" value="1"/>
</dbReference>
<organism evidence="8 9">
    <name type="scientific">Candidatus Roizmanbacteria bacterium CG22_combo_CG10-13_8_21_14_all_38_20</name>
    <dbReference type="NCBI Taxonomy" id="1974862"/>
    <lineage>
        <taxon>Bacteria</taxon>
        <taxon>Candidatus Roizmaniibacteriota</taxon>
    </lineage>
</organism>
<comment type="similarity">
    <text evidence="2">Belongs to the metallo-dependent hydrolases superfamily. Adenosine and AMP deaminases family.</text>
</comment>
<dbReference type="GO" id="GO:0004000">
    <property type="term" value="F:adenosine deaminase activity"/>
    <property type="evidence" value="ECO:0007669"/>
    <property type="project" value="TreeGrafter"/>
</dbReference>
<dbReference type="PANTHER" id="PTHR11409:SF43">
    <property type="entry name" value="ADENOSINE DEAMINASE"/>
    <property type="match status" value="1"/>
</dbReference>
<evidence type="ECO:0000256" key="2">
    <source>
        <dbReference type="ARBA" id="ARBA00006676"/>
    </source>
</evidence>
<reference evidence="8 9" key="1">
    <citation type="submission" date="2017-09" db="EMBL/GenBank/DDBJ databases">
        <title>Depth-based differentiation of microbial function through sediment-hosted aquifers and enrichment of novel symbionts in the deep terrestrial subsurface.</title>
        <authorList>
            <person name="Probst A.J."/>
            <person name="Ladd B."/>
            <person name="Jarett J.K."/>
            <person name="Geller-Mcgrath D.E."/>
            <person name="Sieber C.M."/>
            <person name="Emerson J.B."/>
            <person name="Anantharaman K."/>
            <person name="Thomas B.C."/>
            <person name="Malmstrom R."/>
            <person name="Stieglmeier M."/>
            <person name="Klingl A."/>
            <person name="Woyke T."/>
            <person name="Ryan C.M."/>
            <person name="Banfield J.F."/>
        </authorList>
    </citation>
    <scope>NUCLEOTIDE SEQUENCE [LARGE SCALE GENOMIC DNA]</scope>
    <source>
        <strain evidence="8">CG22_combo_CG10-13_8_21_14_all_38_20</strain>
    </source>
</reference>
<proteinExistence type="inferred from homology"/>
<dbReference type="GO" id="GO:0046872">
    <property type="term" value="F:metal ion binding"/>
    <property type="evidence" value="ECO:0007669"/>
    <property type="project" value="UniProtKB-KW"/>
</dbReference>
<dbReference type="GO" id="GO:0043103">
    <property type="term" value="P:hypoxanthine salvage"/>
    <property type="evidence" value="ECO:0007669"/>
    <property type="project" value="TreeGrafter"/>
</dbReference>
<dbReference type="Pfam" id="PF00962">
    <property type="entry name" value="A_deaminase"/>
    <property type="match status" value="1"/>
</dbReference>
<evidence type="ECO:0000256" key="4">
    <source>
        <dbReference type="ARBA" id="ARBA00022723"/>
    </source>
</evidence>
<dbReference type="EC" id="3.5.4.4" evidence="3"/>
<keyword evidence="5" id="KW-0378">Hydrolase</keyword>
<dbReference type="PANTHER" id="PTHR11409">
    <property type="entry name" value="ADENOSINE DEAMINASE"/>
    <property type="match status" value="1"/>
</dbReference>
<dbReference type="SUPFAM" id="SSF51556">
    <property type="entry name" value="Metallo-dependent hydrolases"/>
    <property type="match status" value="1"/>
</dbReference>
<evidence type="ECO:0000313" key="8">
    <source>
        <dbReference type="EMBL" id="PIP62134.1"/>
    </source>
</evidence>
<accession>A0A2H0BX08</accession>
<protein>
    <recommendedName>
        <fullName evidence="3">adenosine deaminase</fullName>
        <ecNumber evidence="3">3.5.4.4</ecNumber>
    </recommendedName>
</protein>
<dbReference type="Proteomes" id="UP000231246">
    <property type="component" value="Unassembled WGS sequence"/>
</dbReference>
<evidence type="ECO:0000256" key="1">
    <source>
        <dbReference type="ARBA" id="ARBA00001947"/>
    </source>
</evidence>
<comment type="caution">
    <text evidence="8">The sequence shown here is derived from an EMBL/GenBank/DDBJ whole genome shotgun (WGS) entry which is preliminary data.</text>
</comment>
<keyword evidence="6" id="KW-0862">Zinc</keyword>
<comment type="cofactor">
    <cofactor evidence="1">
        <name>Zn(2+)</name>
        <dbReference type="ChEBI" id="CHEBI:29105"/>
    </cofactor>
</comment>
<dbReference type="GO" id="GO:0006154">
    <property type="term" value="P:adenosine catabolic process"/>
    <property type="evidence" value="ECO:0007669"/>
    <property type="project" value="TreeGrafter"/>
</dbReference>
<dbReference type="EMBL" id="PCTA01000003">
    <property type="protein sequence ID" value="PIP62134.1"/>
    <property type="molecule type" value="Genomic_DNA"/>
</dbReference>
<gene>
    <name evidence="8" type="ORF">COW99_00410</name>
</gene>
<evidence type="ECO:0000313" key="9">
    <source>
        <dbReference type="Proteomes" id="UP000231246"/>
    </source>
</evidence>
<evidence type="ECO:0000256" key="5">
    <source>
        <dbReference type="ARBA" id="ARBA00022801"/>
    </source>
</evidence>
<evidence type="ECO:0000256" key="6">
    <source>
        <dbReference type="ARBA" id="ARBA00022833"/>
    </source>
</evidence>
<dbReference type="InterPro" id="IPR006330">
    <property type="entry name" value="Ado/ade_deaminase"/>
</dbReference>
<dbReference type="GO" id="GO:0046103">
    <property type="term" value="P:inosine biosynthetic process"/>
    <property type="evidence" value="ECO:0007669"/>
    <property type="project" value="TreeGrafter"/>
</dbReference>